<dbReference type="InterPro" id="IPR003599">
    <property type="entry name" value="Ig_sub"/>
</dbReference>
<dbReference type="InterPro" id="IPR007110">
    <property type="entry name" value="Ig-like_dom"/>
</dbReference>
<feature type="region of interest" description="Disordered" evidence="5">
    <location>
        <begin position="607"/>
        <end position="644"/>
    </location>
</feature>
<feature type="region of interest" description="Disordered" evidence="5">
    <location>
        <begin position="669"/>
        <end position="703"/>
    </location>
</feature>
<dbReference type="FunFam" id="2.60.40.10:FF:000425">
    <property type="entry name" value="Myosin light chain kinase"/>
    <property type="match status" value="1"/>
</dbReference>
<evidence type="ECO:0000256" key="4">
    <source>
        <dbReference type="ARBA" id="ARBA00023319"/>
    </source>
</evidence>
<comment type="caution">
    <text evidence="7">The sequence shown here is derived from an EMBL/GenBank/DDBJ whole genome shotgun (WGS) entry which is preliminary data.</text>
</comment>
<comment type="subcellular location">
    <subcellularLocation>
        <location evidence="1">Cytoplasm</location>
    </subcellularLocation>
</comment>
<feature type="domain" description="Ig-like" evidence="6">
    <location>
        <begin position="1"/>
        <end position="79"/>
    </location>
</feature>
<feature type="compositionally biased region" description="Basic and acidic residues" evidence="5">
    <location>
        <begin position="290"/>
        <end position="302"/>
    </location>
</feature>
<dbReference type="GO" id="GO:0004672">
    <property type="term" value="F:protein kinase activity"/>
    <property type="evidence" value="ECO:0007669"/>
    <property type="project" value="TreeGrafter"/>
</dbReference>
<evidence type="ECO:0000256" key="5">
    <source>
        <dbReference type="SAM" id="MobiDB-lite"/>
    </source>
</evidence>
<dbReference type="FunFam" id="2.60.40.10:FF:000032">
    <property type="entry name" value="palladin isoform X1"/>
    <property type="match status" value="1"/>
</dbReference>
<evidence type="ECO:0000259" key="6">
    <source>
        <dbReference type="PROSITE" id="PS50835"/>
    </source>
</evidence>
<dbReference type="PROSITE" id="PS50835">
    <property type="entry name" value="IG_LIKE"/>
    <property type="match status" value="2"/>
</dbReference>
<accession>A0AAV4B2K4</accession>
<feature type="compositionally biased region" description="Basic and acidic residues" evidence="5">
    <location>
        <begin position="415"/>
        <end position="432"/>
    </location>
</feature>
<evidence type="ECO:0000256" key="2">
    <source>
        <dbReference type="ARBA" id="ARBA00022490"/>
    </source>
</evidence>
<keyword evidence="2" id="KW-0963">Cytoplasm</keyword>
<dbReference type="InterPro" id="IPR013783">
    <property type="entry name" value="Ig-like_fold"/>
</dbReference>
<feature type="compositionally biased region" description="Polar residues" evidence="5">
    <location>
        <begin position="173"/>
        <end position="210"/>
    </location>
</feature>
<evidence type="ECO:0000256" key="3">
    <source>
        <dbReference type="ARBA" id="ARBA00023157"/>
    </source>
</evidence>
<gene>
    <name evidence="7" type="ORF">PoB_003944800</name>
</gene>
<name>A0AAV4B2K4_9GAST</name>
<dbReference type="InterPro" id="IPR003598">
    <property type="entry name" value="Ig_sub2"/>
</dbReference>
<feature type="region of interest" description="Disordered" evidence="5">
    <location>
        <begin position="372"/>
        <end position="442"/>
    </location>
</feature>
<dbReference type="InterPro" id="IPR036179">
    <property type="entry name" value="Ig-like_dom_sf"/>
</dbReference>
<proteinExistence type="predicted"/>
<organism evidence="7 8">
    <name type="scientific">Plakobranchus ocellatus</name>
    <dbReference type="NCBI Taxonomy" id="259542"/>
    <lineage>
        <taxon>Eukaryota</taxon>
        <taxon>Metazoa</taxon>
        <taxon>Spiralia</taxon>
        <taxon>Lophotrochozoa</taxon>
        <taxon>Mollusca</taxon>
        <taxon>Gastropoda</taxon>
        <taxon>Heterobranchia</taxon>
        <taxon>Euthyneura</taxon>
        <taxon>Panpulmonata</taxon>
        <taxon>Sacoglossa</taxon>
        <taxon>Placobranchoidea</taxon>
        <taxon>Plakobranchidae</taxon>
        <taxon>Plakobranchus</taxon>
    </lineage>
</organism>
<dbReference type="PANTHER" id="PTHR47633">
    <property type="entry name" value="IMMUNOGLOBULIN"/>
    <property type="match status" value="1"/>
</dbReference>
<dbReference type="Proteomes" id="UP000735302">
    <property type="component" value="Unassembled WGS sequence"/>
</dbReference>
<sequence length="963" mass="104350">MALAHAQNAGTHLFQCVVQGEPPPSIRWVKDGKEIVENSRFWFDYAQDGVVSMVIRDVIPADSGHYECIAENSEGIAVSSSRLLVTAHTGHPKEPVLSAQMMEMDDPAPYQESKLEPPLTYLLPQPESGDHVPVPVTRSDSEDRVAVPVTRSDTEDRVAVPVTRSDTEDRFSDNTGIEDSGNFTDDQSYSDSQPHNFSAPPSNVLPTSSSHQRERHLEHQLAEASVPFALQDQSPRGSHTAGFASDSTECVSHLLDDSGYFDTSVLFNDSNTEESNNNSTVKTLSNVRSDTNDPTKLHDHLHQAPNDGLDFTDSPALLDPNSAQIQPESALSNSVSASSHDYQFPIEASGSSLQSHVTNEPETDFLTHRETAGTDAQNTSDVDEAQEISRSSAPEDRLAGSFSHDAEITYNDDTDSFHKDRPFGSSNDKEKPGNGQNSEELQQHTTWVDYLDSETNDSPSSVRYTFDYDGFSVNQSEPAVANIDRSVVTELERFVPQADSFRNMDLSPTHLAHTFSSLPQEQGITETETAASYSAGNDQALALPSQASIGEGPTVLHAQSLQSHIATEPSAPLEVIASCSETDALHDTQQSTSALDEISRNSDNALSVLDVPQGTSRSQEVDTLPKTETRAEDTESCHDELEPNTATVRLAQRMAETLSLALTNANAVTASTSNQPMSSQTSDDHGDSPTAHEEKTSDSQLEEVDLSSIEIVTSRQEGEPSVYRISGRSYSGEATLESSVDISDMARTMLDDGAVQLSFRATLQVPQFVDPPSDVTVSPSETIILTCVVKGYPDPHVTWVKDKSRTEIKGSSRVFLTRQGDVHRLEIRSAGPSDSGQYVCTASNSEGQVTATVVVTVEEFSTSVDGDLFPLQTKDFKRKDKEESENDAEDACVSWTSEKADEKCESCEDEGAVGGALLPGAPGSVSRTPQDSRTIRYAKLVGMAAAFSLAALGANKAFEIIRK</sequence>
<feature type="compositionally biased region" description="Basic and acidic residues" evidence="5">
    <location>
        <begin position="619"/>
        <end position="641"/>
    </location>
</feature>
<keyword evidence="4" id="KW-0393">Immunoglobulin domain</keyword>
<feature type="region of interest" description="Disordered" evidence="5">
    <location>
        <begin position="120"/>
        <end position="218"/>
    </location>
</feature>
<keyword evidence="8" id="KW-1185">Reference proteome</keyword>
<dbReference type="InterPro" id="IPR013098">
    <property type="entry name" value="Ig_I-set"/>
</dbReference>
<reference evidence="7 8" key="1">
    <citation type="journal article" date="2021" name="Elife">
        <title>Chloroplast acquisition without the gene transfer in kleptoplastic sea slugs, Plakobranchus ocellatus.</title>
        <authorList>
            <person name="Maeda T."/>
            <person name="Takahashi S."/>
            <person name="Yoshida T."/>
            <person name="Shimamura S."/>
            <person name="Takaki Y."/>
            <person name="Nagai Y."/>
            <person name="Toyoda A."/>
            <person name="Suzuki Y."/>
            <person name="Arimoto A."/>
            <person name="Ishii H."/>
            <person name="Satoh N."/>
            <person name="Nishiyama T."/>
            <person name="Hasebe M."/>
            <person name="Maruyama T."/>
            <person name="Minagawa J."/>
            <person name="Obokata J."/>
            <person name="Shigenobu S."/>
        </authorList>
    </citation>
    <scope>NUCLEOTIDE SEQUENCE [LARGE SCALE GENOMIC DNA]</scope>
</reference>
<feature type="compositionally biased region" description="Basic and acidic residues" evidence="5">
    <location>
        <begin position="682"/>
        <end position="697"/>
    </location>
</feature>
<evidence type="ECO:0000256" key="1">
    <source>
        <dbReference type="ARBA" id="ARBA00004496"/>
    </source>
</evidence>
<dbReference type="Pfam" id="PF07679">
    <property type="entry name" value="I-set"/>
    <property type="match status" value="2"/>
</dbReference>
<dbReference type="PANTHER" id="PTHR47633:SF8">
    <property type="entry name" value="SPEG NEIGHBOR PROTEIN"/>
    <property type="match status" value="1"/>
</dbReference>
<evidence type="ECO:0000313" key="8">
    <source>
        <dbReference type="Proteomes" id="UP000735302"/>
    </source>
</evidence>
<feature type="compositionally biased region" description="Polar residues" evidence="5">
    <location>
        <begin position="669"/>
        <end position="681"/>
    </location>
</feature>
<dbReference type="EMBL" id="BLXT01004479">
    <property type="protein sequence ID" value="GFO12943.1"/>
    <property type="molecule type" value="Genomic_DNA"/>
</dbReference>
<protein>
    <submittedName>
        <fullName evidence="7">Protogenin</fullName>
    </submittedName>
</protein>
<keyword evidence="3" id="KW-1015">Disulfide bond</keyword>
<dbReference type="SMART" id="SM00409">
    <property type="entry name" value="IG"/>
    <property type="match status" value="2"/>
</dbReference>
<dbReference type="AlphaFoldDB" id="A0AAV4B2K4"/>
<dbReference type="GO" id="GO:0005737">
    <property type="term" value="C:cytoplasm"/>
    <property type="evidence" value="ECO:0007669"/>
    <property type="project" value="UniProtKB-SubCell"/>
</dbReference>
<feature type="region of interest" description="Disordered" evidence="5">
    <location>
        <begin position="269"/>
        <end position="336"/>
    </location>
</feature>
<evidence type="ECO:0000313" key="7">
    <source>
        <dbReference type="EMBL" id="GFO12943.1"/>
    </source>
</evidence>
<dbReference type="CDD" id="cd00096">
    <property type="entry name" value="Ig"/>
    <property type="match status" value="1"/>
</dbReference>
<dbReference type="SUPFAM" id="SSF48726">
    <property type="entry name" value="Immunoglobulin"/>
    <property type="match status" value="2"/>
</dbReference>
<dbReference type="Gene3D" id="2.60.40.10">
    <property type="entry name" value="Immunoglobulins"/>
    <property type="match status" value="2"/>
</dbReference>
<feature type="domain" description="Ig-like" evidence="6">
    <location>
        <begin position="766"/>
        <end position="856"/>
    </location>
</feature>
<dbReference type="SMART" id="SM00408">
    <property type="entry name" value="IGc2"/>
    <property type="match status" value="2"/>
</dbReference>